<dbReference type="GO" id="GO:0005524">
    <property type="term" value="F:ATP binding"/>
    <property type="evidence" value="ECO:0007669"/>
    <property type="project" value="InterPro"/>
</dbReference>
<dbReference type="InterPro" id="IPR003593">
    <property type="entry name" value="AAA+_ATPase"/>
</dbReference>
<dbReference type="Pfam" id="PF07728">
    <property type="entry name" value="AAA_5"/>
    <property type="match status" value="1"/>
</dbReference>
<proteinExistence type="predicted"/>
<dbReference type="RefSeq" id="WP_022388504.1">
    <property type="nucleotide sequence ID" value="NZ_CYZD01000007.1"/>
</dbReference>
<evidence type="ECO:0000259" key="1">
    <source>
        <dbReference type="SMART" id="SM00382"/>
    </source>
</evidence>
<dbReference type="Gene3D" id="3.40.50.300">
    <property type="entry name" value="P-loop containing nucleotide triphosphate hydrolases"/>
    <property type="match status" value="1"/>
</dbReference>
<reference evidence="2 3" key="1">
    <citation type="submission" date="2015-09" db="EMBL/GenBank/DDBJ databases">
        <authorList>
            <consortium name="Pathogen Informatics"/>
        </authorList>
    </citation>
    <scope>NUCLEOTIDE SEQUENCE [LARGE SCALE GENOMIC DNA]</scope>
    <source>
        <strain evidence="2 3">2789STDY5608837</strain>
    </source>
</reference>
<organism evidence="2 3">
    <name type="scientific">Blautia obeum</name>
    <dbReference type="NCBI Taxonomy" id="40520"/>
    <lineage>
        <taxon>Bacteria</taxon>
        <taxon>Bacillati</taxon>
        <taxon>Bacillota</taxon>
        <taxon>Clostridia</taxon>
        <taxon>Lachnospirales</taxon>
        <taxon>Lachnospiraceae</taxon>
        <taxon>Blautia</taxon>
    </lineage>
</organism>
<dbReference type="Proteomes" id="UP000095409">
    <property type="component" value="Unassembled WGS sequence"/>
</dbReference>
<dbReference type="SUPFAM" id="SSF52540">
    <property type="entry name" value="P-loop containing nucleoside triphosphate hydrolases"/>
    <property type="match status" value="1"/>
</dbReference>
<dbReference type="CDD" id="cd00009">
    <property type="entry name" value="AAA"/>
    <property type="match status" value="1"/>
</dbReference>
<gene>
    <name evidence="2" type="ORF">ERS852394_01745</name>
</gene>
<dbReference type="EMBL" id="CYZD01000007">
    <property type="protein sequence ID" value="CUO23535.1"/>
    <property type="molecule type" value="Genomic_DNA"/>
</dbReference>
<accession>A0A174DHB6</accession>
<feature type="domain" description="AAA+ ATPase" evidence="1">
    <location>
        <begin position="32"/>
        <end position="185"/>
    </location>
</feature>
<dbReference type="SMART" id="SM00382">
    <property type="entry name" value="AAA"/>
    <property type="match status" value="1"/>
</dbReference>
<sequence length="504" mass="57468">MNIKEAKQELLQTIQVYTRKDSNGHYLLPSVRQRPILLIGPPGIGKTAIMEQAARECGIGLVAYTITHHTRQSAVGLPVIVKKKFQGKEYSVTEYTMSEIIASVYEKIEETGCKEGILFIDEINCVSETLVPTMLQFLQNKTFGTHPVPSGWIIAAAGNPVEYNKSAREFDIVTLDRVKRIDIEPDLNVWKEYASAKGLHPSVLSYLSLKREHFYHIENTADRICFVTARGWEDLSAILYGYEDMHFAPDENLIRQYLQDEEIARDFGAYYQLYAKYRQDYRIPEILSGSLDESVVESLCTLAAHAPTDERLTVAGLLLDGWNTLFLKFREEDQFAVALQSVLRQARASLLEGNTLAAFTEQYRTSQKIRLENHLLDRMETDCTERIARILEQSLSLTQQERISAPEEVIAILRHALEENVKIRQDTVNRTSLALHLGFSFAESAFGDGPEILFLISDLSHNANAVSFISHFGCEEYFRFNKKLKFQEERQNLLQEIDSVIRTV</sequence>
<dbReference type="AlphaFoldDB" id="A0A174DHB6"/>
<dbReference type="GO" id="GO:0016887">
    <property type="term" value="F:ATP hydrolysis activity"/>
    <property type="evidence" value="ECO:0007669"/>
    <property type="project" value="InterPro"/>
</dbReference>
<evidence type="ECO:0000313" key="2">
    <source>
        <dbReference type="EMBL" id="CUO23535.1"/>
    </source>
</evidence>
<dbReference type="InterPro" id="IPR027417">
    <property type="entry name" value="P-loop_NTPase"/>
</dbReference>
<protein>
    <submittedName>
        <fullName evidence="2">AAA domain (Dynein-related subfamily)</fullName>
    </submittedName>
</protein>
<evidence type="ECO:0000313" key="3">
    <source>
        <dbReference type="Proteomes" id="UP000095409"/>
    </source>
</evidence>
<name>A0A174DHB6_9FIRM</name>
<dbReference type="InterPro" id="IPR011704">
    <property type="entry name" value="ATPase_dyneun-rel_AAA"/>
</dbReference>